<dbReference type="Proteomes" id="UP000287385">
    <property type="component" value="Unassembled WGS sequence"/>
</dbReference>
<name>A0A401X910_ACEPA</name>
<dbReference type="AlphaFoldDB" id="A0A401X910"/>
<protein>
    <recommendedName>
        <fullName evidence="4">Mobilization protein</fullName>
    </recommendedName>
</protein>
<gene>
    <name evidence="2" type="ORF">NBRC3278_3389</name>
</gene>
<proteinExistence type="predicted"/>
<sequence length="88" mass="10265">MPELTPIERARQQVEQAKARYQALLARQNAEERKLDTRRKVILGGLLIDAAGKDERFGRVIDELMKRITRDHDHKAFEGWQKPEPDQS</sequence>
<dbReference type="EMBL" id="BDEV01000185">
    <property type="protein sequence ID" value="GCD64296.1"/>
    <property type="molecule type" value="Genomic_DNA"/>
</dbReference>
<accession>A0A401X910</accession>
<evidence type="ECO:0000313" key="2">
    <source>
        <dbReference type="EMBL" id="GCD64296.1"/>
    </source>
</evidence>
<evidence type="ECO:0000313" key="3">
    <source>
        <dbReference type="Proteomes" id="UP000287385"/>
    </source>
</evidence>
<comment type="caution">
    <text evidence="2">The sequence shown here is derived from an EMBL/GenBank/DDBJ whole genome shotgun (WGS) entry which is preliminary data.</text>
</comment>
<keyword evidence="1" id="KW-0175">Coiled coil</keyword>
<feature type="coiled-coil region" evidence="1">
    <location>
        <begin position="7"/>
        <end position="34"/>
    </location>
</feature>
<organism evidence="2 3">
    <name type="scientific">Acetobacter pasteurianus NBRC 3278</name>
    <dbReference type="NCBI Taxonomy" id="1226660"/>
    <lineage>
        <taxon>Bacteria</taxon>
        <taxon>Pseudomonadati</taxon>
        <taxon>Pseudomonadota</taxon>
        <taxon>Alphaproteobacteria</taxon>
        <taxon>Acetobacterales</taxon>
        <taxon>Acetobacteraceae</taxon>
        <taxon>Acetobacter</taxon>
    </lineage>
</organism>
<reference evidence="2 3" key="1">
    <citation type="submission" date="2016-06" db="EMBL/GenBank/DDBJ databases">
        <title>Acetobacter pasteurianus NBRC 3278 whole genome sequencing project.</title>
        <authorList>
            <person name="Matsutani M."/>
            <person name="Shiwa Y."/>
            <person name="Okamoto-Kainuma A."/>
            <person name="Ishikawa M."/>
            <person name="Koizumi Y."/>
            <person name="Yoshikawa H."/>
            <person name="Yakushi T."/>
            <person name="Matsushita K."/>
        </authorList>
    </citation>
    <scope>NUCLEOTIDE SEQUENCE [LARGE SCALE GENOMIC DNA]</scope>
    <source>
        <strain evidence="2 3">NBRC 3278</strain>
    </source>
</reference>
<evidence type="ECO:0008006" key="4">
    <source>
        <dbReference type="Google" id="ProtNLM"/>
    </source>
</evidence>
<evidence type="ECO:0000256" key="1">
    <source>
        <dbReference type="SAM" id="Coils"/>
    </source>
</evidence>
<keyword evidence="3" id="KW-1185">Reference proteome</keyword>